<dbReference type="PROSITE" id="PS51257">
    <property type="entry name" value="PROKAR_LIPOPROTEIN"/>
    <property type="match status" value="1"/>
</dbReference>
<dbReference type="EMBL" id="CP033455">
    <property type="protein sequence ID" value="QGR03202.1"/>
    <property type="molecule type" value="Genomic_DNA"/>
</dbReference>
<feature type="chain" id="PRO_5042288807" evidence="1">
    <location>
        <begin position="22"/>
        <end position="56"/>
    </location>
</feature>
<proteinExistence type="predicted"/>
<gene>
    <name evidence="2" type="ORF">EDL80_01105</name>
</gene>
<protein>
    <submittedName>
        <fullName evidence="2">Type IV secretion system protein VirB7</fullName>
    </submittedName>
</protein>
<dbReference type="RefSeq" id="WP_158406372.1">
    <property type="nucleotide sequence ID" value="NZ_CP033455.1"/>
</dbReference>
<accession>A0AAE6Q9Z5</accession>
<evidence type="ECO:0000313" key="2">
    <source>
        <dbReference type="EMBL" id="QGR03202.1"/>
    </source>
</evidence>
<sequence>MKLLKVLFFIMLMCAMSGCSMFSKRERRIRSPCINSMGNTTPCYKYNVNDYWLKHK</sequence>
<feature type="signal peptide" evidence="1">
    <location>
        <begin position="1"/>
        <end position="21"/>
    </location>
</feature>
<evidence type="ECO:0000313" key="3">
    <source>
        <dbReference type="Proteomes" id="UP000422822"/>
    </source>
</evidence>
<evidence type="ECO:0000256" key="1">
    <source>
        <dbReference type="SAM" id="SignalP"/>
    </source>
</evidence>
<keyword evidence="3" id="KW-1185">Reference proteome</keyword>
<dbReference type="Proteomes" id="UP000422822">
    <property type="component" value="Chromosome"/>
</dbReference>
<keyword evidence="1" id="KW-0732">Signal</keyword>
<name>A0AAE6Q9Z5_EHRRU</name>
<reference evidence="2 3" key="1">
    <citation type="submission" date="2018-10" db="EMBL/GenBank/DDBJ databases">
        <title>Propagation and draft genome sequences of three atypical Erhlichia ruminantium isolates.</title>
        <authorList>
            <person name="Liebenberg J."/>
            <person name="Steyn H."/>
            <person name="Josemans A."/>
            <person name="Zweygarth E."/>
        </authorList>
    </citation>
    <scope>NUCLEOTIDE SEQUENCE [LARGE SCALE GENOMIC DNA]</scope>
    <source>
        <strain evidence="2 3">Omatjenne</strain>
    </source>
</reference>
<dbReference type="AlphaFoldDB" id="A0AAE6Q9Z5"/>
<organism evidence="2 3">
    <name type="scientific">Ehrlichia ruminantium</name>
    <name type="common">heartwater rickettsia</name>
    <name type="synonym">Cowdria ruminantium</name>
    <dbReference type="NCBI Taxonomy" id="779"/>
    <lineage>
        <taxon>Bacteria</taxon>
        <taxon>Pseudomonadati</taxon>
        <taxon>Pseudomonadota</taxon>
        <taxon>Alphaproteobacteria</taxon>
        <taxon>Rickettsiales</taxon>
        <taxon>Anaplasmataceae</taxon>
        <taxon>Ehrlichia</taxon>
    </lineage>
</organism>